<dbReference type="PANTHER" id="PTHR46090:SF4">
    <property type="entry name" value="ADP RIBOSYLATION FACTOR LIKE GTPASE 13A"/>
    <property type="match status" value="1"/>
</dbReference>
<dbReference type="GO" id="GO:0097730">
    <property type="term" value="C:non-motile cilium"/>
    <property type="evidence" value="ECO:0007669"/>
    <property type="project" value="TreeGrafter"/>
</dbReference>
<keyword evidence="2 3" id="KW-0342">GTP-binding</keyword>
<organism evidence="6 7">
    <name type="scientific">Alligator mississippiensis</name>
    <name type="common">American alligator</name>
    <dbReference type="NCBI Taxonomy" id="8496"/>
    <lineage>
        <taxon>Eukaryota</taxon>
        <taxon>Metazoa</taxon>
        <taxon>Chordata</taxon>
        <taxon>Craniata</taxon>
        <taxon>Vertebrata</taxon>
        <taxon>Euteleostomi</taxon>
        <taxon>Archelosauria</taxon>
        <taxon>Archosauria</taxon>
        <taxon>Crocodylia</taxon>
        <taxon>Alligatoridae</taxon>
        <taxon>Alligatorinae</taxon>
        <taxon>Alligator</taxon>
    </lineage>
</organism>
<feature type="compositionally biased region" description="Polar residues" evidence="5">
    <location>
        <begin position="314"/>
        <end position="325"/>
    </location>
</feature>
<feature type="compositionally biased region" description="Basic residues" evidence="5">
    <location>
        <begin position="267"/>
        <end position="281"/>
    </location>
</feature>
<accession>A0A151NMU5</accession>
<keyword evidence="4" id="KW-0460">Magnesium</keyword>
<dbReference type="EMBL" id="AKHW03002528">
    <property type="protein sequence ID" value="KYO38162.1"/>
    <property type="molecule type" value="Genomic_DNA"/>
</dbReference>
<sequence>MLQEGRDVRRPYVAGVQGERQSPFFTGFTEYEPVRKMTLLIVGLDNAGKTSLVTEILRVLPCDLLPTMKPNQTELKVNRFEVSLVDLAGGPRFRGTWRNHYSDAHGVIFVLDSSDVARMEEVRRTLSRVLSHPKISGKPLLLLANKQDKVDALLPCELIECLSLEKLVNENKSLCRIEPCSTTRNLHKSQYRATLQGLHWILQTIAVNYNLLSTRVQADFPEQRSPRKQEAPRKTERAHSQAQEEREMLTKRESSQGGRAKEEGTKVIKKKKVKVKVKKKGLVQSRSTTEEEEGKLEAGENRASAGIGLLHSNRVGQENPSSQETAPPFAGKSTKKKKKKIKNKIKSQQSSLEPWTEDISSTFDLYRRAVLALKMRQEQRKQLAAVTP</sequence>
<evidence type="ECO:0000313" key="7">
    <source>
        <dbReference type="Proteomes" id="UP000050525"/>
    </source>
</evidence>
<evidence type="ECO:0000256" key="5">
    <source>
        <dbReference type="SAM" id="MobiDB-lite"/>
    </source>
</evidence>
<dbReference type="InterPro" id="IPR006689">
    <property type="entry name" value="Small_GTPase_ARF/SAR"/>
</dbReference>
<name>A0A151NMU5_ALLMI</name>
<feature type="binding site" evidence="3">
    <location>
        <position position="89"/>
    </location>
    <ligand>
        <name>GTP</name>
        <dbReference type="ChEBI" id="CHEBI:37565"/>
    </ligand>
</feature>
<evidence type="ECO:0000256" key="2">
    <source>
        <dbReference type="ARBA" id="ARBA00023134"/>
    </source>
</evidence>
<feature type="compositionally biased region" description="Basic and acidic residues" evidence="5">
    <location>
        <begin position="221"/>
        <end position="266"/>
    </location>
</feature>
<evidence type="ECO:0000256" key="3">
    <source>
        <dbReference type="PIRSR" id="PIRSR606689-1"/>
    </source>
</evidence>
<dbReference type="GO" id="GO:1905515">
    <property type="term" value="P:non-motile cilium assembly"/>
    <property type="evidence" value="ECO:0007669"/>
    <property type="project" value="TreeGrafter"/>
</dbReference>
<dbReference type="GO" id="GO:0097500">
    <property type="term" value="P:receptor localization to non-motile cilium"/>
    <property type="evidence" value="ECO:0007669"/>
    <property type="project" value="TreeGrafter"/>
</dbReference>
<dbReference type="SUPFAM" id="SSF52540">
    <property type="entry name" value="P-loop containing nucleoside triphosphate hydrolases"/>
    <property type="match status" value="1"/>
</dbReference>
<dbReference type="PRINTS" id="PR00328">
    <property type="entry name" value="SAR1GTPBP"/>
</dbReference>
<protein>
    <submittedName>
        <fullName evidence="6">ADP-ribosylation factor-like protein 13A</fullName>
    </submittedName>
</protein>
<dbReference type="SMART" id="SM00177">
    <property type="entry name" value="ARF"/>
    <property type="match status" value="1"/>
</dbReference>
<dbReference type="NCBIfam" id="TIGR00231">
    <property type="entry name" value="small_GTP"/>
    <property type="match status" value="1"/>
</dbReference>
<feature type="binding site" evidence="4">
    <location>
        <position position="67"/>
    </location>
    <ligand>
        <name>Mg(2+)</name>
        <dbReference type="ChEBI" id="CHEBI:18420"/>
    </ligand>
</feature>
<reference evidence="6 7" key="1">
    <citation type="journal article" date="2012" name="Genome Biol.">
        <title>Sequencing three crocodilian genomes to illuminate the evolution of archosaurs and amniotes.</title>
        <authorList>
            <person name="St John J.A."/>
            <person name="Braun E.L."/>
            <person name="Isberg S.R."/>
            <person name="Miles L.G."/>
            <person name="Chong A.Y."/>
            <person name="Gongora J."/>
            <person name="Dalzell P."/>
            <person name="Moran C."/>
            <person name="Bed'hom B."/>
            <person name="Abzhanov A."/>
            <person name="Burgess S.C."/>
            <person name="Cooksey A.M."/>
            <person name="Castoe T.A."/>
            <person name="Crawford N.G."/>
            <person name="Densmore L.D."/>
            <person name="Drew J.C."/>
            <person name="Edwards S.V."/>
            <person name="Faircloth B.C."/>
            <person name="Fujita M.K."/>
            <person name="Greenwold M.J."/>
            <person name="Hoffmann F.G."/>
            <person name="Howard J.M."/>
            <person name="Iguchi T."/>
            <person name="Janes D.E."/>
            <person name="Khan S.Y."/>
            <person name="Kohno S."/>
            <person name="de Koning A.J."/>
            <person name="Lance S.L."/>
            <person name="McCarthy F.M."/>
            <person name="McCormack J.E."/>
            <person name="Merchant M.E."/>
            <person name="Peterson D.G."/>
            <person name="Pollock D.D."/>
            <person name="Pourmand N."/>
            <person name="Raney B.J."/>
            <person name="Roessler K.A."/>
            <person name="Sanford J.R."/>
            <person name="Sawyer R.H."/>
            <person name="Schmidt C.J."/>
            <person name="Triplett E.W."/>
            <person name="Tuberville T.D."/>
            <person name="Venegas-Anaya M."/>
            <person name="Howard J.T."/>
            <person name="Jarvis E.D."/>
            <person name="Guillette L.J.Jr."/>
            <person name="Glenn T.C."/>
            <person name="Green R.E."/>
            <person name="Ray D.A."/>
        </authorList>
    </citation>
    <scope>NUCLEOTIDE SEQUENCE [LARGE SCALE GENOMIC DNA]</scope>
    <source>
        <strain evidence="6">KSC_2009_1</strain>
    </source>
</reference>
<dbReference type="GO" id="GO:0046872">
    <property type="term" value="F:metal ion binding"/>
    <property type="evidence" value="ECO:0007669"/>
    <property type="project" value="UniProtKB-KW"/>
</dbReference>
<dbReference type="AlphaFoldDB" id="A0A151NMU5"/>
<keyword evidence="4" id="KW-0479">Metal-binding</keyword>
<feature type="binding site" evidence="4">
    <location>
        <position position="50"/>
    </location>
    <ligand>
        <name>Mg(2+)</name>
        <dbReference type="ChEBI" id="CHEBI:18420"/>
    </ligand>
</feature>
<dbReference type="eggNOG" id="KOG0076">
    <property type="taxonomic scope" value="Eukaryota"/>
</dbReference>
<proteinExistence type="predicted"/>
<dbReference type="Gene3D" id="3.40.50.300">
    <property type="entry name" value="P-loop containing nucleotide triphosphate hydrolases"/>
    <property type="match status" value="1"/>
</dbReference>
<keyword evidence="1 3" id="KW-0547">Nucleotide-binding</keyword>
<dbReference type="GO" id="GO:0005525">
    <property type="term" value="F:GTP binding"/>
    <property type="evidence" value="ECO:0007669"/>
    <property type="project" value="UniProtKB-KW"/>
</dbReference>
<keyword evidence="7" id="KW-1185">Reference proteome</keyword>
<comment type="caution">
    <text evidence="6">The sequence shown here is derived from an EMBL/GenBank/DDBJ whole genome shotgun (WGS) entry which is preliminary data.</text>
</comment>
<feature type="compositionally biased region" description="Basic residues" evidence="5">
    <location>
        <begin position="333"/>
        <end position="345"/>
    </location>
</feature>
<dbReference type="InterPro" id="IPR051995">
    <property type="entry name" value="Ciliary_GTPase"/>
</dbReference>
<dbReference type="GO" id="GO:0060170">
    <property type="term" value="C:ciliary membrane"/>
    <property type="evidence" value="ECO:0007669"/>
    <property type="project" value="TreeGrafter"/>
</dbReference>
<feature type="region of interest" description="Disordered" evidence="5">
    <location>
        <begin position="220"/>
        <end position="354"/>
    </location>
</feature>
<dbReference type="InterPro" id="IPR005225">
    <property type="entry name" value="Small_GTP-bd"/>
</dbReference>
<dbReference type="SMART" id="SM00178">
    <property type="entry name" value="SAR"/>
    <property type="match status" value="1"/>
</dbReference>
<dbReference type="PROSITE" id="PS51417">
    <property type="entry name" value="ARF"/>
    <property type="match status" value="1"/>
</dbReference>
<dbReference type="STRING" id="8496.A0A151NMU5"/>
<dbReference type="GO" id="GO:0003924">
    <property type="term" value="F:GTPase activity"/>
    <property type="evidence" value="ECO:0007669"/>
    <property type="project" value="InterPro"/>
</dbReference>
<dbReference type="FunFam" id="3.40.50.300:FF:000415">
    <property type="entry name" value="ADP-ribosylation factor-like GTPase 13B"/>
    <property type="match status" value="1"/>
</dbReference>
<dbReference type="Pfam" id="PF00025">
    <property type="entry name" value="Arf"/>
    <property type="match status" value="1"/>
</dbReference>
<evidence type="ECO:0000256" key="1">
    <source>
        <dbReference type="ARBA" id="ARBA00022741"/>
    </source>
</evidence>
<dbReference type="InterPro" id="IPR027417">
    <property type="entry name" value="P-loop_NTPase"/>
</dbReference>
<feature type="binding site" evidence="3">
    <location>
        <begin position="43"/>
        <end position="50"/>
    </location>
    <ligand>
        <name>GTP</name>
        <dbReference type="ChEBI" id="CHEBI:37565"/>
    </ligand>
</feature>
<evidence type="ECO:0000313" key="6">
    <source>
        <dbReference type="EMBL" id="KYO38162.1"/>
    </source>
</evidence>
<evidence type="ECO:0000256" key="4">
    <source>
        <dbReference type="PIRSR" id="PIRSR606689-2"/>
    </source>
</evidence>
<dbReference type="PANTHER" id="PTHR46090">
    <property type="entry name" value="ADP-RIBOSYLATION FACTOR-LIKE PROTEIN 13B"/>
    <property type="match status" value="1"/>
</dbReference>
<feature type="binding site" evidence="3">
    <location>
        <begin position="145"/>
        <end position="148"/>
    </location>
    <ligand>
        <name>GTP</name>
        <dbReference type="ChEBI" id="CHEBI:37565"/>
    </ligand>
</feature>
<dbReference type="Proteomes" id="UP000050525">
    <property type="component" value="Unassembled WGS sequence"/>
</dbReference>
<gene>
    <name evidence="6" type="primary">ARL13A</name>
    <name evidence="6" type="ORF">Y1Q_0007275</name>
</gene>